<proteinExistence type="predicted"/>
<organism evidence="2 3">
    <name type="scientific">Spirosoma validum</name>
    <dbReference type="NCBI Taxonomy" id="2771355"/>
    <lineage>
        <taxon>Bacteria</taxon>
        <taxon>Pseudomonadati</taxon>
        <taxon>Bacteroidota</taxon>
        <taxon>Cytophagia</taxon>
        <taxon>Cytophagales</taxon>
        <taxon>Cytophagaceae</taxon>
        <taxon>Spirosoma</taxon>
    </lineage>
</organism>
<name>A0A927B1H0_9BACT</name>
<feature type="compositionally biased region" description="Low complexity" evidence="1">
    <location>
        <begin position="37"/>
        <end position="46"/>
    </location>
</feature>
<feature type="region of interest" description="Disordered" evidence="1">
    <location>
        <begin position="30"/>
        <end position="53"/>
    </location>
</feature>
<evidence type="ECO:0000256" key="1">
    <source>
        <dbReference type="SAM" id="MobiDB-lite"/>
    </source>
</evidence>
<dbReference type="RefSeq" id="WP_191039461.1">
    <property type="nucleotide sequence ID" value="NZ_JACXAA010000004.1"/>
</dbReference>
<gene>
    <name evidence="2" type="ORF">IC230_12990</name>
</gene>
<evidence type="ECO:0000313" key="2">
    <source>
        <dbReference type="EMBL" id="MBD2753814.1"/>
    </source>
</evidence>
<sequence length="53" mass="5799">MAITIQFLKDSLSIKLAEVALIRKQIAELQAKKKPAVAKPKTTKPAPKSKKKA</sequence>
<keyword evidence="3" id="KW-1185">Reference proteome</keyword>
<dbReference type="EMBL" id="JACXAA010000004">
    <property type="protein sequence ID" value="MBD2753814.1"/>
    <property type="molecule type" value="Genomic_DNA"/>
</dbReference>
<accession>A0A927B1H0</accession>
<evidence type="ECO:0000313" key="3">
    <source>
        <dbReference type="Proteomes" id="UP000653797"/>
    </source>
</evidence>
<reference evidence="2" key="1">
    <citation type="submission" date="2020-09" db="EMBL/GenBank/DDBJ databases">
        <authorList>
            <person name="Kim M.K."/>
        </authorList>
    </citation>
    <scope>NUCLEOTIDE SEQUENCE</scope>
    <source>
        <strain evidence="2">BT704</strain>
    </source>
</reference>
<dbReference type="Proteomes" id="UP000653797">
    <property type="component" value="Unassembled WGS sequence"/>
</dbReference>
<dbReference type="AlphaFoldDB" id="A0A927B1H0"/>
<protein>
    <submittedName>
        <fullName evidence="2">Uncharacterized protein</fullName>
    </submittedName>
</protein>
<comment type="caution">
    <text evidence="2">The sequence shown here is derived from an EMBL/GenBank/DDBJ whole genome shotgun (WGS) entry which is preliminary data.</text>
</comment>